<keyword evidence="4 5" id="KW-0238">DNA-binding</keyword>
<name>A0A8C6U0Y8_9GOBI</name>
<dbReference type="Proteomes" id="UP000694523">
    <property type="component" value="Unplaced"/>
</dbReference>
<evidence type="ECO:0000313" key="8">
    <source>
        <dbReference type="Proteomes" id="UP000694523"/>
    </source>
</evidence>
<evidence type="ECO:0000256" key="3">
    <source>
        <dbReference type="ARBA" id="ARBA00022833"/>
    </source>
</evidence>
<proteinExistence type="predicted"/>
<reference evidence="7" key="1">
    <citation type="submission" date="2025-08" db="UniProtKB">
        <authorList>
            <consortium name="Ensembl"/>
        </authorList>
    </citation>
    <scope>IDENTIFICATION</scope>
</reference>
<dbReference type="PROSITE" id="PS50950">
    <property type="entry name" value="ZF_THAP"/>
    <property type="match status" value="1"/>
</dbReference>
<keyword evidence="3" id="KW-0862">Zinc</keyword>
<feature type="domain" description="THAP-type" evidence="6">
    <location>
        <begin position="1"/>
        <end position="87"/>
    </location>
</feature>
<sequence>MPSACCAMGCTNALSQKKGLAFDKFPKDPVRRQKWITLNCLLERDECRHMLTFAKGNRLFITYPSCDQEHFAPLHLYIVSVTHPEIKQ</sequence>
<dbReference type="SUPFAM" id="SSF57716">
    <property type="entry name" value="Glucocorticoid receptor-like (DNA-binding domain)"/>
    <property type="match status" value="1"/>
</dbReference>
<protein>
    <recommendedName>
        <fullName evidence="6">THAP-type domain-containing protein</fullName>
    </recommendedName>
</protein>
<keyword evidence="8" id="KW-1185">Reference proteome</keyword>
<evidence type="ECO:0000256" key="1">
    <source>
        <dbReference type="ARBA" id="ARBA00022723"/>
    </source>
</evidence>
<dbReference type="Pfam" id="PF05485">
    <property type="entry name" value="THAP"/>
    <property type="match status" value="1"/>
</dbReference>
<evidence type="ECO:0000256" key="2">
    <source>
        <dbReference type="ARBA" id="ARBA00022771"/>
    </source>
</evidence>
<dbReference type="Ensembl" id="ENSNMLT00000032981.1">
    <property type="protein sequence ID" value="ENSNMLP00000029567.1"/>
    <property type="gene ID" value="ENSNMLG00000018706.1"/>
</dbReference>
<keyword evidence="2 5" id="KW-0863">Zinc-finger</keyword>
<dbReference type="InterPro" id="IPR006612">
    <property type="entry name" value="THAP_Znf"/>
</dbReference>
<dbReference type="AlphaFoldDB" id="A0A8C6U0Y8"/>
<dbReference type="GO" id="GO:0008270">
    <property type="term" value="F:zinc ion binding"/>
    <property type="evidence" value="ECO:0007669"/>
    <property type="project" value="UniProtKB-KW"/>
</dbReference>
<organism evidence="7 8">
    <name type="scientific">Neogobius melanostomus</name>
    <name type="common">round goby</name>
    <dbReference type="NCBI Taxonomy" id="47308"/>
    <lineage>
        <taxon>Eukaryota</taxon>
        <taxon>Metazoa</taxon>
        <taxon>Chordata</taxon>
        <taxon>Craniata</taxon>
        <taxon>Vertebrata</taxon>
        <taxon>Euteleostomi</taxon>
        <taxon>Actinopterygii</taxon>
        <taxon>Neopterygii</taxon>
        <taxon>Teleostei</taxon>
        <taxon>Neoteleostei</taxon>
        <taxon>Acanthomorphata</taxon>
        <taxon>Gobiaria</taxon>
        <taxon>Gobiiformes</taxon>
        <taxon>Gobioidei</taxon>
        <taxon>Gobiidae</taxon>
        <taxon>Benthophilinae</taxon>
        <taxon>Neogobiini</taxon>
        <taxon>Neogobius</taxon>
    </lineage>
</organism>
<evidence type="ECO:0000313" key="7">
    <source>
        <dbReference type="Ensembl" id="ENSNMLP00000029567.1"/>
    </source>
</evidence>
<accession>A0A8C6U0Y8</accession>
<keyword evidence="1" id="KW-0479">Metal-binding</keyword>
<evidence type="ECO:0000256" key="4">
    <source>
        <dbReference type="ARBA" id="ARBA00023125"/>
    </source>
</evidence>
<reference evidence="7" key="2">
    <citation type="submission" date="2025-09" db="UniProtKB">
        <authorList>
            <consortium name="Ensembl"/>
        </authorList>
    </citation>
    <scope>IDENTIFICATION</scope>
</reference>
<evidence type="ECO:0000256" key="5">
    <source>
        <dbReference type="PROSITE-ProRule" id="PRU00309"/>
    </source>
</evidence>
<evidence type="ECO:0000259" key="6">
    <source>
        <dbReference type="PROSITE" id="PS50950"/>
    </source>
</evidence>
<dbReference type="GO" id="GO:0003677">
    <property type="term" value="F:DNA binding"/>
    <property type="evidence" value="ECO:0007669"/>
    <property type="project" value="UniProtKB-UniRule"/>
</dbReference>